<dbReference type="EMBL" id="RZHF01000006">
    <property type="protein sequence ID" value="RUR33010.1"/>
    <property type="molecule type" value="Genomic_DNA"/>
</dbReference>
<gene>
    <name evidence="2" type="ORF">ELY38_05520</name>
</gene>
<dbReference type="NCBIfam" id="TIGR02532">
    <property type="entry name" value="IV_pilin_GFxxxE"/>
    <property type="match status" value="1"/>
</dbReference>
<dbReference type="Gene3D" id="3.30.700.10">
    <property type="entry name" value="Glycoprotein, Type 4 Pilin"/>
    <property type="match status" value="1"/>
</dbReference>
<sequence>MRWLRQEPHLAFLVYPFPLRAGYPIGSQRGFTLIELVVVLAILGLLAAMAYPSFTRHIQSSMRTDAHAGLLKAAAELERCHTRTFSYHECAITRESPDRRYALSSAEITAHTYLISASSTQDDGCGSAITLDSRGERLPEACW</sequence>
<dbReference type="SUPFAM" id="SSF54523">
    <property type="entry name" value="Pili subunits"/>
    <property type="match status" value="1"/>
</dbReference>
<evidence type="ECO:0000313" key="3">
    <source>
        <dbReference type="Proteomes" id="UP000287023"/>
    </source>
</evidence>
<keyword evidence="1" id="KW-0812">Transmembrane</keyword>
<dbReference type="Pfam" id="PF07963">
    <property type="entry name" value="N_methyl"/>
    <property type="match status" value="1"/>
</dbReference>
<feature type="transmembrane region" description="Helical" evidence="1">
    <location>
        <begin position="31"/>
        <end position="54"/>
    </location>
</feature>
<protein>
    <submittedName>
        <fullName evidence="2">Prepilin-type N-terminal cleavage/methylation domain-containing protein</fullName>
    </submittedName>
</protein>
<reference evidence="2 3" key="1">
    <citation type="submission" date="2018-12" db="EMBL/GenBank/DDBJ databases">
        <title>three novel Halomonas strain isolated from plants.</title>
        <authorList>
            <person name="Sun C."/>
        </authorList>
    </citation>
    <scope>NUCLEOTIDE SEQUENCE [LARGE SCALE GENOMIC DNA]</scope>
    <source>
        <strain evidence="2 3">JCM 18142</strain>
    </source>
</reference>
<dbReference type="InterPro" id="IPR031982">
    <property type="entry name" value="PilE-like"/>
</dbReference>
<dbReference type="Pfam" id="PF16732">
    <property type="entry name" value="ComP_DUS"/>
    <property type="match status" value="1"/>
</dbReference>
<proteinExistence type="predicted"/>
<comment type="caution">
    <text evidence="2">The sequence shown here is derived from an EMBL/GenBank/DDBJ whole genome shotgun (WGS) entry which is preliminary data.</text>
</comment>
<keyword evidence="3" id="KW-1185">Reference proteome</keyword>
<dbReference type="InterPro" id="IPR012902">
    <property type="entry name" value="N_methyl_site"/>
</dbReference>
<evidence type="ECO:0000313" key="2">
    <source>
        <dbReference type="EMBL" id="RUR33010.1"/>
    </source>
</evidence>
<dbReference type="Proteomes" id="UP000287023">
    <property type="component" value="Unassembled WGS sequence"/>
</dbReference>
<dbReference type="AlphaFoldDB" id="A0A433KU29"/>
<dbReference type="OrthoDB" id="5296638at2"/>
<dbReference type="InterPro" id="IPR045584">
    <property type="entry name" value="Pilin-like"/>
</dbReference>
<accession>A0A433KU29</accession>
<dbReference type="GO" id="GO:0043683">
    <property type="term" value="P:type IV pilus assembly"/>
    <property type="evidence" value="ECO:0007669"/>
    <property type="project" value="InterPro"/>
</dbReference>
<keyword evidence="1" id="KW-0472">Membrane</keyword>
<keyword evidence="1" id="KW-1133">Transmembrane helix</keyword>
<name>A0A433KU29_9GAMM</name>
<dbReference type="PROSITE" id="PS00409">
    <property type="entry name" value="PROKAR_NTER_METHYL"/>
    <property type="match status" value="1"/>
</dbReference>
<organism evidence="2 3">
    <name type="scientific">Vreelandella nanhaiensis</name>
    <dbReference type="NCBI Taxonomy" id="1258546"/>
    <lineage>
        <taxon>Bacteria</taxon>
        <taxon>Pseudomonadati</taxon>
        <taxon>Pseudomonadota</taxon>
        <taxon>Gammaproteobacteria</taxon>
        <taxon>Oceanospirillales</taxon>
        <taxon>Halomonadaceae</taxon>
        <taxon>Vreelandella</taxon>
    </lineage>
</organism>
<evidence type="ECO:0000256" key="1">
    <source>
        <dbReference type="SAM" id="Phobius"/>
    </source>
</evidence>